<feature type="compositionally biased region" description="Polar residues" evidence="6">
    <location>
        <begin position="444"/>
        <end position="456"/>
    </location>
</feature>
<feature type="compositionally biased region" description="Basic and acidic residues" evidence="6">
    <location>
        <begin position="525"/>
        <end position="536"/>
    </location>
</feature>
<feature type="compositionally biased region" description="Pro residues" evidence="6">
    <location>
        <begin position="488"/>
        <end position="498"/>
    </location>
</feature>
<dbReference type="InterPro" id="IPR009060">
    <property type="entry name" value="UBA-like_sf"/>
</dbReference>
<name>A0A2V3J0V4_9FLOR</name>
<dbReference type="PROSITE" id="PS50115">
    <property type="entry name" value="ARFGAP"/>
    <property type="match status" value="1"/>
</dbReference>
<feature type="compositionally biased region" description="Low complexity" evidence="6">
    <location>
        <begin position="407"/>
        <end position="419"/>
    </location>
</feature>
<sequence>MAERKNPQLDAQHQAILRKMMTLPENKSCADCNGPSPRWASTNLGVFICITCSGIHRKLGTHISQVRSVTLDTWTPSQIQHFRKYGNAKAAHYFEACLPQDFRRPHASDSSQMERFIRDKYEHKRYITVENGGLGGQAVSRHRSSRLASQPNTGPLGPRPPQSTSTSYSSGYDTTPSVRGTGPSSMSYGGRFSRPVQPAKELVTGSGTRKSFAMRNSTGGYPVNAMQRASTLKQLLAMGFSQDIAVRAVDIGNGDLQKALDWVLQQDTTAENTTNNAAPPQEAQKDLLDFEEAPATASTSAPRAAASNVMATETLIPSTRKDTAKPATNDFADFADFGDFQRALPSATHGKNPTPDSKDISAAVTKNPILASSLADLYKKSPPKAAVSSHAGKRPHLQASVSPTQNKSSPGITPKSSSSQRGEDLGLTTFESLSPKNLHLPTRSFPTINLTRSSGNVHVEAKRATGKKDDLPPPPPPQAKLYESTADNPPPTPPPPEDGAPAMDHVSEQEAKPMPTQNGDQKTNGGHEDNTVKPKEEEEEEDPFAALSMMALSSATSAQKRKKDKSAPSLSKGNAPSLPRVDGAQNEINLDELLS</sequence>
<accession>A0A2V3J0V4</accession>
<dbReference type="Proteomes" id="UP000247409">
    <property type="component" value="Unassembled WGS sequence"/>
</dbReference>
<feature type="compositionally biased region" description="Polar residues" evidence="6">
    <location>
        <begin position="515"/>
        <end position="524"/>
    </location>
</feature>
<dbReference type="GO" id="GO:0008270">
    <property type="term" value="F:zinc ion binding"/>
    <property type="evidence" value="ECO:0007669"/>
    <property type="project" value="UniProtKB-KW"/>
</dbReference>
<dbReference type="SMART" id="SM00165">
    <property type="entry name" value="UBA"/>
    <property type="match status" value="1"/>
</dbReference>
<dbReference type="PANTHER" id="PTHR45705:SF1">
    <property type="entry name" value="FI20236P1"/>
    <property type="match status" value="1"/>
</dbReference>
<comment type="caution">
    <text evidence="9">The sequence shown here is derived from an EMBL/GenBank/DDBJ whole genome shotgun (WGS) entry which is preliminary data.</text>
</comment>
<keyword evidence="4" id="KW-0862">Zinc</keyword>
<evidence type="ECO:0000313" key="10">
    <source>
        <dbReference type="Proteomes" id="UP000247409"/>
    </source>
</evidence>
<dbReference type="PRINTS" id="PR00405">
    <property type="entry name" value="REVINTRACTNG"/>
</dbReference>
<dbReference type="Gene3D" id="1.10.220.150">
    <property type="entry name" value="Arf GTPase activating protein"/>
    <property type="match status" value="1"/>
</dbReference>
<proteinExistence type="predicted"/>
<evidence type="ECO:0000259" key="7">
    <source>
        <dbReference type="PROSITE" id="PS50030"/>
    </source>
</evidence>
<evidence type="ECO:0000256" key="4">
    <source>
        <dbReference type="ARBA" id="ARBA00022833"/>
    </source>
</evidence>
<feature type="compositionally biased region" description="Polar residues" evidence="6">
    <location>
        <begin position="205"/>
        <end position="215"/>
    </location>
</feature>
<dbReference type="InterPro" id="IPR037278">
    <property type="entry name" value="ARFGAP/RecO"/>
</dbReference>
<dbReference type="PROSITE" id="PS50030">
    <property type="entry name" value="UBA"/>
    <property type="match status" value="1"/>
</dbReference>
<dbReference type="STRING" id="448386.A0A2V3J0V4"/>
<dbReference type="CDD" id="cd08204">
    <property type="entry name" value="ArfGap"/>
    <property type="match status" value="1"/>
</dbReference>
<gene>
    <name evidence="9" type="ORF">BWQ96_02004</name>
</gene>
<dbReference type="FunFam" id="1.10.220.150:FF:000009">
    <property type="entry name" value="stromal membrane-associated protein 1 isoform X1"/>
    <property type="match status" value="1"/>
</dbReference>
<evidence type="ECO:0000256" key="3">
    <source>
        <dbReference type="ARBA" id="ARBA00022771"/>
    </source>
</evidence>
<protein>
    <submittedName>
        <fullName evidence="9">Putative ADP-ribosylation factor GTPase-activating protein AGD15</fullName>
    </submittedName>
</protein>
<dbReference type="GO" id="GO:0005737">
    <property type="term" value="C:cytoplasm"/>
    <property type="evidence" value="ECO:0007669"/>
    <property type="project" value="TreeGrafter"/>
</dbReference>
<evidence type="ECO:0000313" key="9">
    <source>
        <dbReference type="EMBL" id="PXF48052.1"/>
    </source>
</evidence>
<dbReference type="InterPro" id="IPR051718">
    <property type="entry name" value="ARF_GTPase-activating"/>
</dbReference>
<keyword evidence="10" id="KW-1185">Reference proteome</keyword>
<organism evidence="9 10">
    <name type="scientific">Gracilariopsis chorda</name>
    <dbReference type="NCBI Taxonomy" id="448386"/>
    <lineage>
        <taxon>Eukaryota</taxon>
        <taxon>Rhodophyta</taxon>
        <taxon>Florideophyceae</taxon>
        <taxon>Rhodymeniophycidae</taxon>
        <taxon>Gracilariales</taxon>
        <taxon>Gracilariaceae</taxon>
        <taxon>Gracilariopsis</taxon>
    </lineage>
</organism>
<evidence type="ECO:0000256" key="6">
    <source>
        <dbReference type="SAM" id="MobiDB-lite"/>
    </source>
</evidence>
<dbReference type="SUPFAM" id="SSF46934">
    <property type="entry name" value="UBA-like"/>
    <property type="match status" value="1"/>
</dbReference>
<dbReference type="PANTHER" id="PTHR45705">
    <property type="entry name" value="FI20236P1"/>
    <property type="match status" value="1"/>
</dbReference>
<keyword evidence="1" id="KW-0343">GTPase activation</keyword>
<dbReference type="InterPro" id="IPR038508">
    <property type="entry name" value="ArfGAP_dom_sf"/>
</dbReference>
<dbReference type="SUPFAM" id="SSF57863">
    <property type="entry name" value="ArfGap/RecO-like zinc finger"/>
    <property type="match status" value="1"/>
</dbReference>
<dbReference type="SMART" id="SM00105">
    <property type="entry name" value="ArfGap"/>
    <property type="match status" value="1"/>
</dbReference>
<feature type="domain" description="Arf-GAP" evidence="8">
    <location>
        <begin position="14"/>
        <end position="134"/>
    </location>
</feature>
<feature type="compositionally biased region" description="Low complexity" evidence="6">
    <location>
        <begin position="545"/>
        <end position="558"/>
    </location>
</feature>
<feature type="compositionally biased region" description="Low complexity" evidence="6">
    <location>
        <begin position="162"/>
        <end position="177"/>
    </location>
</feature>
<feature type="region of interest" description="Disordered" evidence="6">
    <location>
        <begin position="293"/>
        <end position="326"/>
    </location>
</feature>
<dbReference type="AlphaFoldDB" id="A0A2V3J0V4"/>
<dbReference type="InterPro" id="IPR001164">
    <property type="entry name" value="ArfGAP_dom"/>
</dbReference>
<evidence type="ECO:0000256" key="1">
    <source>
        <dbReference type="ARBA" id="ARBA00022468"/>
    </source>
</evidence>
<evidence type="ECO:0000259" key="8">
    <source>
        <dbReference type="PROSITE" id="PS50115"/>
    </source>
</evidence>
<feature type="region of interest" description="Disordered" evidence="6">
    <location>
        <begin position="132"/>
        <end position="215"/>
    </location>
</feature>
<dbReference type="Pfam" id="PF22562">
    <property type="entry name" value="UBA_7"/>
    <property type="match status" value="1"/>
</dbReference>
<evidence type="ECO:0000256" key="2">
    <source>
        <dbReference type="ARBA" id="ARBA00022723"/>
    </source>
</evidence>
<reference evidence="9 10" key="1">
    <citation type="journal article" date="2018" name="Mol. Biol. Evol.">
        <title>Analysis of the draft genome of the red seaweed Gracilariopsis chorda provides insights into genome size evolution in Rhodophyta.</title>
        <authorList>
            <person name="Lee J."/>
            <person name="Yang E.C."/>
            <person name="Graf L."/>
            <person name="Yang J.H."/>
            <person name="Qiu H."/>
            <person name="Zel Zion U."/>
            <person name="Chan C.X."/>
            <person name="Stephens T.G."/>
            <person name="Weber A.P.M."/>
            <person name="Boo G.H."/>
            <person name="Boo S.M."/>
            <person name="Kim K.M."/>
            <person name="Shin Y."/>
            <person name="Jung M."/>
            <person name="Lee S.J."/>
            <person name="Yim H.S."/>
            <person name="Lee J.H."/>
            <person name="Bhattacharya D."/>
            <person name="Yoon H.S."/>
        </authorList>
    </citation>
    <scope>NUCLEOTIDE SEQUENCE [LARGE SCALE GENOMIC DNA]</scope>
    <source>
        <strain evidence="9 10">SKKU-2015</strain>
        <tissue evidence="9">Whole body</tissue>
    </source>
</reference>
<dbReference type="Gene3D" id="1.10.8.10">
    <property type="entry name" value="DNA helicase RuvA subunit, C-terminal domain"/>
    <property type="match status" value="1"/>
</dbReference>
<feature type="domain" description="UBA" evidence="7">
    <location>
        <begin position="224"/>
        <end position="266"/>
    </location>
</feature>
<keyword evidence="3 5" id="KW-0863">Zinc-finger</keyword>
<dbReference type="InterPro" id="IPR015940">
    <property type="entry name" value="UBA"/>
</dbReference>
<dbReference type="EMBL" id="NBIV01000016">
    <property type="protein sequence ID" value="PXF48052.1"/>
    <property type="molecule type" value="Genomic_DNA"/>
</dbReference>
<keyword evidence="2" id="KW-0479">Metal-binding</keyword>
<dbReference type="Pfam" id="PF01412">
    <property type="entry name" value="ArfGap"/>
    <property type="match status" value="1"/>
</dbReference>
<evidence type="ECO:0000256" key="5">
    <source>
        <dbReference type="PROSITE-ProRule" id="PRU00288"/>
    </source>
</evidence>
<feature type="compositionally biased region" description="Basic and acidic residues" evidence="6">
    <location>
        <begin position="459"/>
        <end position="471"/>
    </location>
</feature>
<feature type="compositionally biased region" description="Low complexity" evidence="6">
    <location>
        <begin position="293"/>
        <end position="307"/>
    </location>
</feature>
<dbReference type="GO" id="GO:0005096">
    <property type="term" value="F:GTPase activator activity"/>
    <property type="evidence" value="ECO:0007669"/>
    <property type="project" value="UniProtKB-KW"/>
</dbReference>
<dbReference type="OrthoDB" id="10266696at2759"/>
<feature type="region of interest" description="Disordered" evidence="6">
    <location>
        <begin position="381"/>
        <end position="595"/>
    </location>
</feature>